<comment type="caution">
    <text evidence="2">The sequence shown here is derived from an EMBL/GenBank/DDBJ whole genome shotgun (WGS) entry which is preliminary data.</text>
</comment>
<name>A0AAV4X3J3_CAEEX</name>
<feature type="region of interest" description="Disordered" evidence="1">
    <location>
        <begin position="1"/>
        <end position="76"/>
    </location>
</feature>
<evidence type="ECO:0000313" key="3">
    <source>
        <dbReference type="Proteomes" id="UP001054945"/>
    </source>
</evidence>
<keyword evidence="3" id="KW-1185">Reference proteome</keyword>
<dbReference type="AlphaFoldDB" id="A0AAV4X3J3"/>
<feature type="compositionally biased region" description="Basic and acidic residues" evidence="1">
    <location>
        <begin position="23"/>
        <end position="40"/>
    </location>
</feature>
<feature type="compositionally biased region" description="Basic and acidic residues" evidence="1">
    <location>
        <begin position="59"/>
        <end position="76"/>
    </location>
</feature>
<protein>
    <submittedName>
        <fullName evidence="2">Uncharacterized protein</fullName>
    </submittedName>
</protein>
<sequence>MSSVIKSLSVKSKTQSRTRMTRSSRETEDLSKRKEKKNDSDDGENGLESTPVIETSDDSSEREHDHAGDLVKNKIH</sequence>
<organism evidence="2 3">
    <name type="scientific">Caerostris extrusa</name>
    <name type="common">Bark spider</name>
    <name type="synonym">Caerostris bankana</name>
    <dbReference type="NCBI Taxonomy" id="172846"/>
    <lineage>
        <taxon>Eukaryota</taxon>
        <taxon>Metazoa</taxon>
        <taxon>Ecdysozoa</taxon>
        <taxon>Arthropoda</taxon>
        <taxon>Chelicerata</taxon>
        <taxon>Arachnida</taxon>
        <taxon>Araneae</taxon>
        <taxon>Araneomorphae</taxon>
        <taxon>Entelegynae</taxon>
        <taxon>Araneoidea</taxon>
        <taxon>Araneidae</taxon>
        <taxon>Caerostris</taxon>
    </lineage>
</organism>
<feature type="compositionally biased region" description="Low complexity" evidence="1">
    <location>
        <begin position="1"/>
        <end position="13"/>
    </location>
</feature>
<evidence type="ECO:0000313" key="2">
    <source>
        <dbReference type="EMBL" id="GIY88575.1"/>
    </source>
</evidence>
<accession>A0AAV4X3J3</accession>
<dbReference type="Proteomes" id="UP001054945">
    <property type="component" value="Unassembled WGS sequence"/>
</dbReference>
<dbReference type="EMBL" id="BPLR01017076">
    <property type="protein sequence ID" value="GIY88575.1"/>
    <property type="molecule type" value="Genomic_DNA"/>
</dbReference>
<reference evidence="2 3" key="1">
    <citation type="submission" date="2021-06" db="EMBL/GenBank/DDBJ databases">
        <title>Caerostris extrusa draft genome.</title>
        <authorList>
            <person name="Kono N."/>
            <person name="Arakawa K."/>
        </authorList>
    </citation>
    <scope>NUCLEOTIDE SEQUENCE [LARGE SCALE GENOMIC DNA]</scope>
</reference>
<proteinExistence type="predicted"/>
<evidence type="ECO:0000256" key="1">
    <source>
        <dbReference type="SAM" id="MobiDB-lite"/>
    </source>
</evidence>
<gene>
    <name evidence="2" type="ORF">CEXT_507391</name>
</gene>